<name>A0A6G1EBT4_9ORYZ</name>
<dbReference type="InterPro" id="IPR032675">
    <property type="entry name" value="LRR_dom_sf"/>
</dbReference>
<dbReference type="AlphaFoldDB" id="A0A6G1EBT4"/>
<evidence type="ECO:0000256" key="1">
    <source>
        <dbReference type="ARBA" id="ARBA00004196"/>
    </source>
</evidence>
<comment type="subcellular location">
    <subcellularLocation>
        <location evidence="1">Cell envelope</location>
    </subcellularLocation>
</comment>
<organism evidence="2 3">
    <name type="scientific">Oryza meyeriana var. granulata</name>
    <dbReference type="NCBI Taxonomy" id="110450"/>
    <lineage>
        <taxon>Eukaryota</taxon>
        <taxon>Viridiplantae</taxon>
        <taxon>Streptophyta</taxon>
        <taxon>Embryophyta</taxon>
        <taxon>Tracheophyta</taxon>
        <taxon>Spermatophyta</taxon>
        <taxon>Magnoliopsida</taxon>
        <taxon>Liliopsida</taxon>
        <taxon>Poales</taxon>
        <taxon>Poaceae</taxon>
        <taxon>BOP clade</taxon>
        <taxon>Oryzoideae</taxon>
        <taxon>Oryzeae</taxon>
        <taxon>Oryzinae</taxon>
        <taxon>Oryza</taxon>
        <taxon>Oryza meyeriana</taxon>
    </lineage>
</organism>
<dbReference type="InterPro" id="IPR001611">
    <property type="entry name" value="Leu-rich_rpt"/>
</dbReference>
<evidence type="ECO:0000313" key="2">
    <source>
        <dbReference type="EMBL" id="KAF0921924.1"/>
    </source>
</evidence>
<evidence type="ECO:0008006" key="4">
    <source>
        <dbReference type="Google" id="ProtNLM"/>
    </source>
</evidence>
<sequence length="114" mass="11380">MLSGGIPEGLGMLRNLSVLRVADNSLTGNIPLSLGSSNSLVFVQFTNNSLTGPIPSALAESSLLQAPYHPLWGIILLFAGSCFKCISGWSSSASPATSCTAAGSPAVAAGGGIS</sequence>
<comment type="caution">
    <text evidence="2">The sequence shown here is derived from an EMBL/GenBank/DDBJ whole genome shotgun (WGS) entry which is preliminary data.</text>
</comment>
<protein>
    <recommendedName>
        <fullName evidence="4">Leucine-rich repeat-containing N-terminal plant-type domain-containing protein</fullName>
    </recommendedName>
</protein>
<dbReference type="Pfam" id="PF00560">
    <property type="entry name" value="LRR_1"/>
    <property type="match status" value="1"/>
</dbReference>
<reference evidence="2 3" key="1">
    <citation type="submission" date="2019-11" db="EMBL/GenBank/DDBJ databases">
        <title>Whole genome sequence of Oryza granulata.</title>
        <authorList>
            <person name="Li W."/>
        </authorList>
    </citation>
    <scope>NUCLEOTIDE SEQUENCE [LARGE SCALE GENOMIC DNA]</scope>
    <source>
        <strain evidence="3">cv. Menghai</strain>
        <tissue evidence="2">Leaf</tissue>
    </source>
</reference>
<dbReference type="PANTHER" id="PTHR48059:SF30">
    <property type="entry name" value="OS06G0587000 PROTEIN"/>
    <property type="match status" value="1"/>
</dbReference>
<keyword evidence="3" id="KW-1185">Reference proteome</keyword>
<gene>
    <name evidence="2" type="ORF">E2562_020532</name>
</gene>
<dbReference type="SUPFAM" id="SSF52058">
    <property type="entry name" value="L domain-like"/>
    <property type="match status" value="1"/>
</dbReference>
<dbReference type="EMBL" id="SPHZ02000004">
    <property type="protein sequence ID" value="KAF0921924.1"/>
    <property type="molecule type" value="Genomic_DNA"/>
</dbReference>
<accession>A0A6G1EBT4</accession>
<dbReference type="Gene3D" id="3.80.10.10">
    <property type="entry name" value="Ribonuclease Inhibitor"/>
    <property type="match status" value="1"/>
</dbReference>
<dbReference type="Proteomes" id="UP000479710">
    <property type="component" value="Unassembled WGS sequence"/>
</dbReference>
<dbReference type="InterPro" id="IPR051848">
    <property type="entry name" value="PGIP"/>
</dbReference>
<proteinExistence type="predicted"/>
<dbReference type="OrthoDB" id="692421at2759"/>
<evidence type="ECO:0000313" key="3">
    <source>
        <dbReference type="Proteomes" id="UP000479710"/>
    </source>
</evidence>
<dbReference type="PANTHER" id="PTHR48059">
    <property type="entry name" value="POLYGALACTURONASE INHIBITOR 1"/>
    <property type="match status" value="1"/>
</dbReference>